<accession>A0A1T4N1N8</accession>
<dbReference type="EMBL" id="FUWX01000009">
    <property type="protein sequence ID" value="SJZ72925.1"/>
    <property type="molecule type" value="Genomic_DNA"/>
</dbReference>
<dbReference type="InterPro" id="IPR008207">
    <property type="entry name" value="Sig_transdc_His_kin_Hpt_dom"/>
</dbReference>
<sequence>MEVKISKDLEDLIPRFLEKRKKEIKDMKYFINENEISKGEILAHGLKGVFGSYGFENIYLLICKIDDLLKE</sequence>
<keyword evidence="4" id="KW-1185">Reference proteome</keyword>
<organism evidence="3 4">
    <name type="scientific">Cetobacterium ceti</name>
    <dbReference type="NCBI Taxonomy" id="180163"/>
    <lineage>
        <taxon>Bacteria</taxon>
        <taxon>Fusobacteriati</taxon>
        <taxon>Fusobacteriota</taxon>
        <taxon>Fusobacteriia</taxon>
        <taxon>Fusobacteriales</taxon>
        <taxon>Fusobacteriaceae</taxon>
        <taxon>Cetobacterium</taxon>
    </lineage>
</organism>
<keyword evidence="1" id="KW-0597">Phosphoprotein</keyword>
<dbReference type="GO" id="GO:0000160">
    <property type="term" value="P:phosphorelay signal transduction system"/>
    <property type="evidence" value="ECO:0007669"/>
    <property type="project" value="InterPro"/>
</dbReference>
<evidence type="ECO:0000256" key="1">
    <source>
        <dbReference type="PROSITE-ProRule" id="PRU00110"/>
    </source>
</evidence>
<dbReference type="STRING" id="180163.SAMN02745174_01417"/>
<reference evidence="3 4" key="1">
    <citation type="submission" date="2017-02" db="EMBL/GenBank/DDBJ databases">
        <authorList>
            <person name="Peterson S.W."/>
        </authorList>
    </citation>
    <scope>NUCLEOTIDE SEQUENCE [LARGE SCALE GENOMIC DNA]</scope>
    <source>
        <strain evidence="3 4">ATCC 700028</strain>
    </source>
</reference>
<evidence type="ECO:0000313" key="3">
    <source>
        <dbReference type="EMBL" id="SJZ72925.1"/>
    </source>
</evidence>
<dbReference type="InterPro" id="IPR036641">
    <property type="entry name" value="HPT_dom_sf"/>
</dbReference>
<protein>
    <recommendedName>
        <fullName evidence="2">HPt domain-containing protein</fullName>
    </recommendedName>
</protein>
<proteinExistence type="predicted"/>
<feature type="modified residue" description="Phosphohistidine" evidence="1">
    <location>
        <position position="44"/>
    </location>
</feature>
<feature type="domain" description="HPt" evidence="2">
    <location>
        <begin position="5"/>
        <end position="71"/>
    </location>
</feature>
<feature type="non-terminal residue" evidence="3">
    <location>
        <position position="71"/>
    </location>
</feature>
<dbReference type="RefSeq" id="WP_200803147.1">
    <property type="nucleotide sequence ID" value="NZ_FUWX01000009.1"/>
</dbReference>
<evidence type="ECO:0000259" key="2">
    <source>
        <dbReference type="PROSITE" id="PS50894"/>
    </source>
</evidence>
<dbReference type="PROSITE" id="PS50894">
    <property type="entry name" value="HPT"/>
    <property type="match status" value="1"/>
</dbReference>
<dbReference type="Proteomes" id="UP000191153">
    <property type="component" value="Unassembled WGS sequence"/>
</dbReference>
<evidence type="ECO:0000313" key="4">
    <source>
        <dbReference type="Proteomes" id="UP000191153"/>
    </source>
</evidence>
<dbReference type="Gene3D" id="1.20.120.160">
    <property type="entry name" value="HPT domain"/>
    <property type="match status" value="1"/>
</dbReference>
<dbReference type="AlphaFoldDB" id="A0A1T4N1N8"/>
<dbReference type="SUPFAM" id="SSF47226">
    <property type="entry name" value="Histidine-containing phosphotransfer domain, HPT domain"/>
    <property type="match status" value="1"/>
</dbReference>
<name>A0A1T4N1N8_9FUSO</name>
<gene>
    <name evidence="3" type="ORF">SAMN02745174_01417</name>
</gene>